<accession>A0A194V4Z3</accession>
<dbReference type="AlphaFoldDB" id="A0A194V4Z3"/>
<evidence type="ECO:0000313" key="2">
    <source>
        <dbReference type="Proteomes" id="UP000078576"/>
    </source>
</evidence>
<gene>
    <name evidence="1" type="ORF">VP1G_11050</name>
</gene>
<sequence>MRIHRHALRIIVHLHDLGPPLLPAHGSPRGPDSSILRNRDALDDALAQPHRPTHPRLGAEGPEVAPLRLARVVVRLLAEAPRDRPPLDGAGWRAQVERDVAVALDGREDVAREGEGVWPVWAVGVYPFVAGEGLVRGFSALADGFDVEDIIGIVFGGGRGRFG</sequence>
<name>A0A194V4Z3_CYTMA</name>
<organism evidence="1 2">
    <name type="scientific">Cytospora mali</name>
    <name type="common">Apple Valsa canker fungus</name>
    <name type="synonym">Valsa mali</name>
    <dbReference type="NCBI Taxonomy" id="578113"/>
    <lineage>
        <taxon>Eukaryota</taxon>
        <taxon>Fungi</taxon>
        <taxon>Dikarya</taxon>
        <taxon>Ascomycota</taxon>
        <taxon>Pezizomycotina</taxon>
        <taxon>Sordariomycetes</taxon>
        <taxon>Sordariomycetidae</taxon>
        <taxon>Diaporthales</taxon>
        <taxon>Cytosporaceae</taxon>
        <taxon>Cytospora</taxon>
    </lineage>
</organism>
<keyword evidence="2" id="KW-1185">Reference proteome</keyword>
<proteinExistence type="predicted"/>
<evidence type="ECO:0000313" key="1">
    <source>
        <dbReference type="EMBL" id="KUI58984.1"/>
    </source>
</evidence>
<protein>
    <submittedName>
        <fullName evidence="1">Uncharacterized protein</fullName>
    </submittedName>
</protein>
<reference evidence="2" key="1">
    <citation type="submission" date="2014-12" db="EMBL/GenBank/DDBJ databases">
        <title>Genome Sequence of Valsa Canker Pathogens Uncovers a Specific Adaption of Colonization on Woody Bark.</title>
        <authorList>
            <person name="Yin Z."/>
            <person name="Liu H."/>
            <person name="Gao X."/>
            <person name="Li Z."/>
            <person name="Song N."/>
            <person name="Ke X."/>
            <person name="Dai Q."/>
            <person name="Wu Y."/>
            <person name="Sun Y."/>
            <person name="Xu J.-R."/>
            <person name="Kang Z.K."/>
            <person name="Wang L."/>
            <person name="Huang L."/>
        </authorList>
    </citation>
    <scope>NUCLEOTIDE SEQUENCE [LARGE SCALE GENOMIC DNA]</scope>
    <source>
        <strain evidence="2">SXYL134</strain>
    </source>
</reference>
<dbReference type="EMBL" id="KN714722">
    <property type="protein sequence ID" value="KUI58984.1"/>
    <property type="molecule type" value="Genomic_DNA"/>
</dbReference>
<dbReference type="Proteomes" id="UP000078576">
    <property type="component" value="Unassembled WGS sequence"/>
</dbReference>